<dbReference type="Proteomes" id="UP001205612">
    <property type="component" value="Unassembled WGS sequence"/>
</dbReference>
<dbReference type="RefSeq" id="WP_258783882.1">
    <property type="nucleotide sequence ID" value="NZ_JANUGP010000067.1"/>
</dbReference>
<gene>
    <name evidence="1" type="ORF">NX794_35745</name>
</gene>
<protein>
    <submittedName>
        <fullName evidence="1">Uncharacterized protein</fullName>
    </submittedName>
</protein>
<keyword evidence="2" id="KW-1185">Reference proteome</keyword>
<evidence type="ECO:0000313" key="1">
    <source>
        <dbReference type="EMBL" id="MCS0606521.1"/>
    </source>
</evidence>
<reference evidence="1 2" key="1">
    <citation type="submission" date="2022-08" db="EMBL/GenBank/DDBJ databases">
        <authorList>
            <person name="Somphong A."/>
            <person name="Phongsopitanun W."/>
        </authorList>
    </citation>
    <scope>NUCLEOTIDE SEQUENCE [LARGE SCALE GENOMIC DNA]</scope>
    <source>
        <strain evidence="1 2">LP11</strain>
    </source>
</reference>
<dbReference type="EMBL" id="JANUGP010000067">
    <property type="protein sequence ID" value="MCS0606521.1"/>
    <property type="molecule type" value="Genomic_DNA"/>
</dbReference>
<accession>A0ABT2BDA9</accession>
<feature type="non-terminal residue" evidence="1">
    <location>
        <position position="61"/>
    </location>
</feature>
<proteinExistence type="predicted"/>
<organism evidence="1 2">
    <name type="scientific">Streptomyces pyxinicus</name>
    <dbReference type="NCBI Taxonomy" id="2970331"/>
    <lineage>
        <taxon>Bacteria</taxon>
        <taxon>Bacillati</taxon>
        <taxon>Actinomycetota</taxon>
        <taxon>Actinomycetes</taxon>
        <taxon>Kitasatosporales</taxon>
        <taxon>Streptomycetaceae</taxon>
        <taxon>Streptomyces</taxon>
    </lineage>
</organism>
<evidence type="ECO:0000313" key="2">
    <source>
        <dbReference type="Proteomes" id="UP001205612"/>
    </source>
</evidence>
<comment type="caution">
    <text evidence="1">The sequence shown here is derived from an EMBL/GenBank/DDBJ whole genome shotgun (WGS) entry which is preliminary data.</text>
</comment>
<name>A0ABT2BDA9_9ACTN</name>
<sequence>MVHSVLAVYSSKEPRPSEENLMDGVSTYLALTFGTLLSSQGTVASFVLTLSGFPPGFPSVF</sequence>